<keyword evidence="1" id="KW-0732">Signal</keyword>
<evidence type="ECO:0000313" key="2">
    <source>
        <dbReference type="EMBL" id="KAG7393606.1"/>
    </source>
</evidence>
<reference evidence="2" key="1">
    <citation type="submission" date="2021-02" db="EMBL/GenBank/DDBJ databases">
        <authorList>
            <person name="Palmer J.M."/>
        </authorList>
    </citation>
    <scope>NUCLEOTIDE SEQUENCE</scope>
    <source>
        <strain evidence="2">SCRP734</strain>
    </source>
</reference>
<feature type="signal peptide" evidence="1">
    <location>
        <begin position="1"/>
        <end position="19"/>
    </location>
</feature>
<evidence type="ECO:0000256" key="1">
    <source>
        <dbReference type="SAM" id="SignalP"/>
    </source>
</evidence>
<accession>A0A8T1WJK0</accession>
<organism evidence="2 3">
    <name type="scientific">Phytophthora pseudosyringae</name>
    <dbReference type="NCBI Taxonomy" id="221518"/>
    <lineage>
        <taxon>Eukaryota</taxon>
        <taxon>Sar</taxon>
        <taxon>Stramenopiles</taxon>
        <taxon>Oomycota</taxon>
        <taxon>Peronosporomycetes</taxon>
        <taxon>Peronosporales</taxon>
        <taxon>Peronosporaceae</taxon>
        <taxon>Phytophthora</taxon>
    </lineage>
</organism>
<dbReference type="EMBL" id="JAGDFM010000003">
    <property type="protein sequence ID" value="KAG7393606.1"/>
    <property type="molecule type" value="Genomic_DNA"/>
</dbReference>
<feature type="chain" id="PRO_5035752045" evidence="1">
    <location>
        <begin position="20"/>
        <end position="173"/>
    </location>
</feature>
<sequence length="173" mass="18551">MLAAFRALLALVWWRFCHFLAYNLHVRGLKPTSQFFHKVVVIGDDFAAGIGDYITVGSAGGGIAEHLKKIVAYDDKASGMQSQLSLLPLSIGVYGADAALQAPLTRYFSMLPAGSPQLGHHQRGRAWIHDGRLAHVVAEEGVLAPLAVTAIAVWVVLQLACDLTDEGCPLCTS</sequence>
<dbReference type="OrthoDB" id="57748at2759"/>
<evidence type="ECO:0000313" key="3">
    <source>
        <dbReference type="Proteomes" id="UP000694044"/>
    </source>
</evidence>
<comment type="caution">
    <text evidence="2">The sequence shown here is derived from an EMBL/GenBank/DDBJ whole genome shotgun (WGS) entry which is preliminary data.</text>
</comment>
<keyword evidence="3" id="KW-1185">Reference proteome</keyword>
<dbReference type="AlphaFoldDB" id="A0A8T1WJK0"/>
<dbReference type="Proteomes" id="UP000694044">
    <property type="component" value="Unassembled WGS sequence"/>
</dbReference>
<proteinExistence type="predicted"/>
<protein>
    <submittedName>
        <fullName evidence="2">Uncharacterized protein</fullName>
    </submittedName>
</protein>
<gene>
    <name evidence="2" type="ORF">PHYPSEUDO_007443</name>
</gene>
<name>A0A8T1WJK0_9STRA</name>